<feature type="repeat" description="WD" evidence="5">
    <location>
        <begin position="299"/>
        <end position="335"/>
    </location>
</feature>
<proteinExistence type="inferred from homology"/>
<feature type="repeat" description="WD" evidence="5">
    <location>
        <begin position="144"/>
        <end position="176"/>
    </location>
</feature>
<dbReference type="SUPFAM" id="SSF50978">
    <property type="entry name" value="WD40 repeat-like"/>
    <property type="match status" value="1"/>
</dbReference>
<comment type="function">
    <text evidence="4">Essential component of the cytosolic iron-sulfur (Fe/S) protein assembly machinery. Required for the maturation of extramitochondrial Fe/S proteins.</text>
</comment>
<feature type="repeat" description="WD" evidence="5">
    <location>
        <begin position="190"/>
        <end position="222"/>
    </location>
</feature>
<dbReference type="PROSITE" id="PS50294">
    <property type="entry name" value="WD_REPEATS_REGION"/>
    <property type="match status" value="6"/>
</dbReference>
<evidence type="ECO:0000256" key="3">
    <source>
        <dbReference type="ARBA" id="ARBA00060126"/>
    </source>
</evidence>
<accession>A0A9P0B4B0</accession>
<dbReference type="Proteomes" id="UP001154078">
    <property type="component" value="Chromosome 4"/>
</dbReference>
<keyword evidence="2" id="KW-0677">Repeat</keyword>
<organism evidence="6 7">
    <name type="scientific">Brassicogethes aeneus</name>
    <name type="common">Rape pollen beetle</name>
    <name type="synonym">Meligethes aeneus</name>
    <dbReference type="NCBI Taxonomy" id="1431903"/>
    <lineage>
        <taxon>Eukaryota</taxon>
        <taxon>Metazoa</taxon>
        <taxon>Ecdysozoa</taxon>
        <taxon>Arthropoda</taxon>
        <taxon>Hexapoda</taxon>
        <taxon>Insecta</taxon>
        <taxon>Pterygota</taxon>
        <taxon>Neoptera</taxon>
        <taxon>Endopterygota</taxon>
        <taxon>Coleoptera</taxon>
        <taxon>Polyphaga</taxon>
        <taxon>Cucujiformia</taxon>
        <taxon>Nitidulidae</taxon>
        <taxon>Meligethinae</taxon>
        <taxon>Brassicogethes</taxon>
    </lineage>
</organism>
<feature type="repeat" description="WD" evidence="5">
    <location>
        <begin position="99"/>
        <end position="132"/>
    </location>
</feature>
<dbReference type="GO" id="GO:0016226">
    <property type="term" value="P:iron-sulfur cluster assembly"/>
    <property type="evidence" value="ECO:0007669"/>
    <property type="project" value="UniProtKB-UniRule"/>
</dbReference>
<dbReference type="Pfam" id="PF00400">
    <property type="entry name" value="WD40"/>
    <property type="match status" value="7"/>
</dbReference>
<reference evidence="6" key="1">
    <citation type="submission" date="2021-12" db="EMBL/GenBank/DDBJ databases">
        <authorList>
            <person name="King R."/>
        </authorList>
    </citation>
    <scope>NUCLEOTIDE SEQUENCE</scope>
</reference>
<evidence type="ECO:0000313" key="7">
    <source>
        <dbReference type="Proteomes" id="UP001154078"/>
    </source>
</evidence>
<feature type="repeat" description="WD" evidence="5">
    <location>
        <begin position="10"/>
        <end position="41"/>
    </location>
</feature>
<evidence type="ECO:0000256" key="5">
    <source>
        <dbReference type="PROSITE-ProRule" id="PRU00221"/>
    </source>
</evidence>
<dbReference type="SMART" id="SM00320">
    <property type="entry name" value="WD40"/>
    <property type="match status" value="7"/>
</dbReference>
<evidence type="ECO:0000256" key="2">
    <source>
        <dbReference type="ARBA" id="ARBA00022737"/>
    </source>
</evidence>
<dbReference type="PROSITE" id="PS50082">
    <property type="entry name" value="WD_REPEATS_2"/>
    <property type="match status" value="6"/>
</dbReference>
<dbReference type="GO" id="GO:0097361">
    <property type="term" value="C:cytosolic [4Fe-4S] assembly targeting complex"/>
    <property type="evidence" value="ECO:0007669"/>
    <property type="project" value="InterPro"/>
</dbReference>
<keyword evidence="1 5" id="KW-0853">WD repeat</keyword>
<dbReference type="InterPro" id="IPR019775">
    <property type="entry name" value="WD40_repeat_CS"/>
</dbReference>
<dbReference type="InterPro" id="IPR015943">
    <property type="entry name" value="WD40/YVTN_repeat-like_dom_sf"/>
</dbReference>
<dbReference type="PANTHER" id="PTHR19920:SF0">
    <property type="entry name" value="CYTOSOLIC IRON-SULFUR PROTEIN ASSEMBLY PROTEIN CIAO1-RELATED"/>
    <property type="match status" value="1"/>
</dbReference>
<dbReference type="InterPro" id="IPR036322">
    <property type="entry name" value="WD40_repeat_dom_sf"/>
</dbReference>
<keyword evidence="7" id="KW-1185">Reference proteome</keyword>
<dbReference type="InterPro" id="IPR001680">
    <property type="entry name" value="WD40_rpt"/>
</dbReference>
<protein>
    <recommendedName>
        <fullName evidence="4">Probable cytosolic iron-sulfur protein assembly protein Ciao1</fullName>
    </recommendedName>
</protein>
<dbReference type="AlphaFoldDB" id="A0A9P0B4B0"/>
<sequence length="335" mass="37368">MSTLELVQTLKKDNGRVWNVSWHPKGESFASCSEDKSIRIWAKDGSKYTNKVVLTDGHKRTIREVAWSPCGDFLASASFDATTCVWDKKNGEFTCNVTLEGHENEVKSVAYSSNGLHLATCSRDKSVWVWEVAGEDEYDCVAVLNSHTQDVKKIVWHPSKEILASASYDNTVKLFKDDVALGEWVNSNTLHGHESTVWSIDFDATGERIASVSDDKTLKIWKEYPPGNPEGIPTEDKESAWKCVCTISGHHMRTIYDVTWCPLTGLIATACGDDAIRIFKEENGCDPNAPTFNLVATVERAHSQDVNCVSWNPKTPGLLLSCSDDAEIKVWKFKE</sequence>
<dbReference type="Gene3D" id="2.130.10.10">
    <property type="entry name" value="YVTN repeat-like/Quinoprotein amine dehydrogenase"/>
    <property type="match status" value="1"/>
</dbReference>
<dbReference type="CDD" id="cd00200">
    <property type="entry name" value="WD40"/>
    <property type="match status" value="1"/>
</dbReference>
<gene>
    <name evidence="4" type="primary">Ciao1</name>
    <name evidence="6" type="ORF">MELIAE_LOCUS6234</name>
</gene>
<dbReference type="PROSITE" id="PS00678">
    <property type="entry name" value="WD_REPEATS_1"/>
    <property type="match status" value="1"/>
</dbReference>
<dbReference type="FunFam" id="2.130.10.10:FF:000136">
    <property type="entry name" value="Probable cytosolic iron-sulfur protein assembly protein CIAO1"/>
    <property type="match status" value="1"/>
</dbReference>
<dbReference type="InterPro" id="IPR028608">
    <property type="entry name" value="CIAO1/Cia1"/>
</dbReference>
<evidence type="ECO:0000313" key="6">
    <source>
        <dbReference type="EMBL" id="CAH0554699.1"/>
    </source>
</evidence>
<dbReference type="OrthoDB" id="284782at2759"/>
<name>A0A9P0B4B0_BRAAE</name>
<feature type="repeat" description="WD" evidence="5">
    <location>
        <begin position="55"/>
        <end position="96"/>
    </location>
</feature>
<dbReference type="PANTHER" id="PTHR19920">
    <property type="entry name" value="WD40 PROTEIN CIAO1"/>
    <property type="match status" value="1"/>
</dbReference>
<evidence type="ECO:0000256" key="4">
    <source>
        <dbReference type="HAMAP-Rule" id="MF_03037"/>
    </source>
</evidence>
<evidence type="ECO:0000256" key="1">
    <source>
        <dbReference type="ARBA" id="ARBA00022574"/>
    </source>
</evidence>
<comment type="function">
    <text evidence="3">Key component of the cytosolic iron-sulfur protein assembly (CIA) complex, a multiprotein complex that mediates the incorporation of iron-sulfur cluster into extramitochondrial Fe/S proteins. As a CIA complex component, interacts specifically with CIAO2A or CIAO2B and MMS19 to assist different branches of iron-sulfur protein assembly, depending of its interactors. The complex CIAO1:CIAO2B:MMS19 binds to and facilitates the assembly of most cytosolic-nuclear Fe/S proteins. CIAO1:CIAO2A specifically matures ACO1 and stabilizes IREB2. Seems to specifically modulate the transactivation activity of WT1. As part of the mitotic spindle-associated MMXD complex it may play a role in chromosome segregation.</text>
</comment>
<dbReference type="EMBL" id="OV121135">
    <property type="protein sequence ID" value="CAH0554699.1"/>
    <property type="molecule type" value="Genomic_DNA"/>
</dbReference>
<dbReference type="HAMAP" id="MF_03037">
    <property type="entry name" value="ciao1"/>
    <property type="match status" value="1"/>
</dbReference>
<comment type="similarity">
    <text evidence="4">Belongs to the WD repeat CIA1 family.</text>
</comment>